<sequence>MVELELEKKLVFPTVEHLQIADPYLQNAGRSTALLKTCDAPVNRGSELVKRNCC</sequence>
<keyword evidence="2" id="KW-1185">Reference proteome</keyword>
<evidence type="ECO:0000313" key="2">
    <source>
        <dbReference type="Proteomes" id="UP000823775"/>
    </source>
</evidence>
<evidence type="ECO:0000313" key="1">
    <source>
        <dbReference type="EMBL" id="MCD7453005.1"/>
    </source>
</evidence>
<feature type="non-terminal residue" evidence="1">
    <location>
        <position position="54"/>
    </location>
</feature>
<organism evidence="1 2">
    <name type="scientific">Datura stramonium</name>
    <name type="common">Jimsonweed</name>
    <name type="synonym">Common thornapple</name>
    <dbReference type="NCBI Taxonomy" id="4076"/>
    <lineage>
        <taxon>Eukaryota</taxon>
        <taxon>Viridiplantae</taxon>
        <taxon>Streptophyta</taxon>
        <taxon>Embryophyta</taxon>
        <taxon>Tracheophyta</taxon>
        <taxon>Spermatophyta</taxon>
        <taxon>Magnoliopsida</taxon>
        <taxon>eudicotyledons</taxon>
        <taxon>Gunneridae</taxon>
        <taxon>Pentapetalae</taxon>
        <taxon>asterids</taxon>
        <taxon>lamiids</taxon>
        <taxon>Solanales</taxon>
        <taxon>Solanaceae</taxon>
        <taxon>Solanoideae</taxon>
        <taxon>Datureae</taxon>
        <taxon>Datura</taxon>
    </lineage>
</organism>
<comment type="caution">
    <text evidence="1">The sequence shown here is derived from an EMBL/GenBank/DDBJ whole genome shotgun (WGS) entry which is preliminary data.</text>
</comment>
<dbReference type="Proteomes" id="UP000823775">
    <property type="component" value="Unassembled WGS sequence"/>
</dbReference>
<protein>
    <submittedName>
        <fullName evidence="1">Uncharacterized protein</fullName>
    </submittedName>
</protein>
<reference evidence="1 2" key="1">
    <citation type="journal article" date="2021" name="BMC Genomics">
        <title>Datura genome reveals duplications of psychoactive alkaloid biosynthetic genes and high mutation rate following tissue culture.</title>
        <authorList>
            <person name="Rajewski A."/>
            <person name="Carter-House D."/>
            <person name="Stajich J."/>
            <person name="Litt A."/>
        </authorList>
    </citation>
    <scope>NUCLEOTIDE SEQUENCE [LARGE SCALE GENOMIC DNA]</scope>
    <source>
        <strain evidence="1">AR-01</strain>
    </source>
</reference>
<name>A0ABS8S417_DATST</name>
<proteinExistence type="predicted"/>
<accession>A0ABS8S417</accession>
<gene>
    <name evidence="1" type="ORF">HAX54_019189</name>
</gene>
<dbReference type="EMBL" id="JACEIK010000233">
    <property type="protein sequence ID" value="MCD7453005.1"/>
    <property type="molecule type" value="Genomic_DNA"/>
</dbReference>